<dbReference type="GO" id="GO:0004331">
    <property type="term" value="F:fructose-2,6-bisphosphate 2-phosphatase activity"/>
    <property type="evidence" value="ECO:0007669"/>
    <property type="project" value="TreeGrafter"/>
</dbReference>
<dbReference type="RefSeq" id="WP_101533910.1">
    <property type="nucleotide sequence ID" value="NZ_PKUQ01000020.1"/>
</dbReference>
<sequence>MDTLKHHSFCLIRHGETVANRDGIIAGRLDVALTDFGRDQARALQRSDWPESMSLFCSPKERAKESCLLAFPGKDPELVAGLVERDWGIFEGRPLAELPTRELQPEAGEAWQDFLDRVGNALVYCCAAADGAIPIMVCHSGVVRAARILTGQPTVGSRAPNAKPILFRWTGDHHAEESFHP</sequence>
<dbReference type="Pfam" id="PF00300">
    <property type="entry name" value="His_Phos_1"/>
    <property type="match status" value="1"/>
</dbReference>
<comment type="caution">
    <text evidence="2">The sequence shown here is derived from an EMBL/GenBank/DDBJ whole genome shotgun (WGS) entry which is preliminary data.</text>
</comment>
<reference evidence="2 3" key="1">
    <citation type="submission" date="2018-01" db="EMBL/GenBank/DDBJ databases">
        <title>The draft genome sequence of Cohaesibacter sp. H1304.</title>
        <authorList>
            <person name="Wang N.-N."/>
            <person name="Du Z.-J."/>
        </authorList>
    </citation>
    <scope>NUCLEOTIDE SEQUENCE [LARGE SCALE GENOMIC DNA]</scope>
    <source>
        <strain evidence="2 3">H1304</strain>
    </source>
</reference>
<dbReference type="PANTHER" id="PTHR46517">
    <property type="entry name" value="FRUCTOSE-2,6-BISPHOSPHATASE TIGAR"/>
    <property type="match status" value="1"/>
</dbReference>
<organism evidence="2 3">
    <name type="scientific">Cohaesibacter celericrescens</name>
    <dbReference type="NCBI Taxonomy" id="2067669"/>
    <lineage>
        <taxon>Bacteria</taxon>
        <taxon>Pseudomonadati</taxon>
        <taxon>Pseudomonadota</taxon>
        <taxon>Alphaproteobacteria</taxon>
        <taxon>Hyphomicrobiales</taxon>
        <taxon>Cohaesibacteraceae</taxon>
    </lineage>
</organism>
<dbReference type="OrthoDB" id="9781415at2"/>
<name>A0A2N5XRW5_9HYPH</name>
<accession>A0A2N5XRW5</accession>
<dbReference type="GO" id="GO:0005829">
    <property type="term" value="C:cytosol"/>
    <property type="evidence" value="ECO:0007669"/>
    <property type="project" value="TreeGrafter"/>
</dbReference>
<dbReference type="Proteomes" id="UP000234881">
    <property type="component" value="Unassembled WGS sequence"/>
</dbReference>
<dbReference type="SUPFAM" id="SSF53254">
    <property type="entry name" value="Phosphoglycerate mutase-like"/>
    <property type="match status" value="1"/>
</dbReference>
<dbReference type="CDD" id="cd07067">
    <property type="entry name" value="HP_PGM_like"/>
    <property type="match status" value="1"/>
</dbReference>
<dbReference type="PANTHER" id="PTHR46517:SF1">
    <property type="entry name" value="FRUCTOSE-2,6-BISPHOSPHATASE TIGAR"/>
    <property type="match status" value="1"/>
</dbReference>
<dbReference type="InterPro" id="IPR013078">
    <property type="entry name" value="His_Pase_superF_clade-1"/>
</dbReference>
<dbReference type="AlphaFoldDB" id="A0A2N5XRW5"/>
<dbReference type="GO" id="GO:0045820">
    <property type="term" value="P:negative regulation of glycolytic process"/>
    <property type="evidence" value="ECO:0007669"/>
    <property type="project" value="TreeGrafter"/>
</dbReference>
<evidence type="ECO:0000313" key="2">
    <source>
        <dbReference type="EMBL" id="PLW77158.1"/>
    </source>
</evidence>
<dbReference type="EMBL" id="PKUQ01000020">
    <property type="protein sequence ID" value="PLW77158.1"/>
    <property type="molecule type" value="Genomic_DNA"/>
</dbReference>
<keyword evidence="3" id="KW-1185">Reference proteome</keyword>
<gene>
    <name evidence="2" type="ORF">C0081_11045</name>
</gene>
<dbReference type="PROSITE" id="PS00175">
    <property type="entry name" value="PG_MUTASE"/>
    <property type="match status" value="1"/>
</dbReference>
<protein>
    <submittedName>
        <fullName evidence="2">Histidine phosphatase family protein</fullName>
    </submittedName>
</protein>
<proteinExistence type="predicted"/>
<dbReference type="SMART" id="SM00855">
    <property type="entry name" value="PGAM"/>
    <property type="match status" value="1"/>
</dbReference>
<dbReference type="GO" id="GO:0043456">
    <property type="term" value="P:regulation of pentose-phosphate shunt"/>
    <property type="evidence" value="ECO:0007669"/>
    <property type="project" value="TreeGrafter"/>
</dbReference>
<evidence type="ECO:0000256" key="1">
    <source>
        <dbReference type="ARBA" id="ARBA00022801"/>
    </source>
</evidence>
<dbReference type="InterPro" id="IPR029033">
    <property type="entry name" value="His_PPase_superfam"/>
</dbReference>
<evidence type="ECO:0000313" key="3">
    <source>
        <dbReference type="Proteomes" id="UP000234881"/>
    </source>
</evidence>
<dbReference type="InterPro" id="IPR001345">
    <property type="entry name" value="PG/BPGM_mutase_AS"/>
</dbReference>
<dbReference type="InterPro" id="IPR051695">
    <property type="entry name" value="Phosphoglycerate_Mutase"/>
</dbReference>
<keyword evidence="1" id="KW-0378">Hydrolase</keyword>
<dbReference type="Gene3D" id="3.40.50.1240">
    <property type="entry name" value="Phosphoglycerate mutase-like"/>
    <property type="match status" value="1"/>
</dbReference>